<dbReference type="SUPFAM" id="SSF81648">
    <property type="entry name" value="a domain/subunit of cytochrome bc1 complex (Ubiquinol-cytochrome c reductase)"/>
    <property type="match status" value="1"/>
</dbReference>
<dbReference type="Gene3D" id="1.10.760.10">
    <property type="entry name" value="Cytochrome c-like domain"/>
    <property type="match status" value="1"/>
</dbReference>
<dbReference type="InterPro" id="IPR036909">
    <property type="entry name" value="Cyt_c-like_dom_sf"/>
</dbReference>
<dbReference type="GO" id="GO:0016491">
    <property type="term" value="F:oxidoreductase activity"/>
    <property type="evidence" value="ECO:0007669"/>
    <property type="project" value="InterPro"/>
</dbReference>
<dbReference type="PROSITE" id="PS51003">
    <property type="entry name" value="CYTB_CTER"/>
    <property type="match status" value="1"/>
</dbReference>
<dbReference type="PANTHER" id="PTHR19271:SF16">
    <property type="entry name" value="CYTOCHROME B"/>
    <property type="match status" value="1"/>
</dbReference>
<feature type="domain" description="Cytochrome c" evidence="15">
    <location>
        <begin position="388"/>
        <end position="565"/>
    </location>
</feature>
<feature type="domain" description="Cytochrome b/b6 N-terminal region profile" evidence="13">
    <location>
        <begin position="7"/>
        <end position="218"/>
    </location>
</feature>
<keyword evidence="3 10" id="KW-0349">Heme</keyword>
<evidence type="ECO:0000256" key="4">
    <source>
        <dbReference type="ARBA" id="ARBA00022692"/>
    </source>
</evidence>
<dbReference type="SUPFAM" id="SSF81342">
    <property type="entry name" value="Transmembrane di-heme cytochromes"/>
    <property type="match status" value="1"/>
</dbReference>
<feature type="domain" description="Cytochrome b/b6 C-terminal region profile" evidence="14">
    <location>
        <begin position="216"/>
        <end position="314"/>
    </location>
</feature>
<keyword evidence="2" id="KW-0813">Transport</keyword>
<feature type="region of interest" description="Disordered" evidence="11">
    <location>
        <begin position="678"/>
        <end position="699"/>
    </location>
</feature>
<evidence type="ECO:0000313" key="16">
    <source>
        <dbReference type="EMBL" id="RUL88952.1"/>
    </source>
</evidence>
<dbReference type="GO" id="GO:0020037">
    <property type="term" value="F:heme binding"/>
    <property type="evidence" value="ECO:0007669"/>
    <property type="project" value="InterPro"/>
</dbReference>
<dbReference type="SUPFAM" id="SSF46626">
    <property type="entry name" value="Cytochrome c"/>
    <property type="match status" value="1"/>
</dbReference>
<dbReference type="InterPro" id="IPR005797">
    <property type="entry name" value="Cyt_b/b6_N"/>
</dbReference>
<dbReference type="GO" id="GO:0046872">
    <property type="term" value="F:metal ion binding"/>
    <property type="evidence" value="ECO:0007669"/>
    <property type="project" value="UniProtKB-KW"/>
</dbReference>
<evidence type="ECO:0000256" key="7">
    <source>
        <dbReference type="ARBA" id="ARBA00022989"/>
    </source>
</evidence>
<feature type="domain" description="Cytochrome c" evidence="15">
    <location>
        <begin position="585"/>
        <end position="673"/>
    </location>
</feature>
<feature type="transmembrane region" description="Helical" evidence="12">
    <location>
        <begin position="120"/>
        <end position="141"/>
    </location>
</feature>
<dbReference type="PANTHER" id="PTHR19271">
    <property type="entry name" value="CYTOCHROME B"/>
    <property type="match status" value="1"/>
</dbReference>
<keyword evidence="17" id="KW-1185">Reference proteome</keyword>
<evidence type="ECO:0000256" key="2">
    <source>
        <dbReference type="ARBA" id="ARBA00022448"/>
    </source>
</evidence>
<keyword evidence="8 10" id="KW-0408">Iron</keyword>
<evidence type="ECO:0000256" key="6">
    <source>
        <dbReference type="ARBA" id="ARBA00022982"/>
    </source>
</evidence>
<keyword evidence="4 12" id="KW-0812">Transmembrane</keyword>
<feature type="transmembrane region" description="Helical" evidence="12">
    <location>
        <begin position="91"/>
        <end position="113"/>
    </location>
</feature>
<name>A0A432MNG0_9BACT</name>
<evidence type="ECO:0000256" key="10">
    <source>
        <dbReference type="PROSITE-ProRule" id="PRU00433"/>
    </source>
</evidence>
<dbReference type="PROSITE" id="PS51007">
    <property type="entry name" value="CYTC"/>
    <property type="match status" value="2"/>
</dbReference>
<evidence type="ECO:0000256" key="9">
    <source>
        <dbReference type="ARBA" id="ARBA00023136"/>
    </source>
</evidence>
<feature type="transmembrane region" description="Helical" evidence="12">
    <location>
        <begin position="292"/>
        <end position="312"/>
    </location>
</feature>
<comment type="subcellular location">
    <subcellularLocation>
        <location evidence="1">Membrane</location>
        <topology evidence="1">Multi-pass membrane protein</topology>
    </subcellularLocation>
</comment>
<keyword evidence="6" id="KW-0249">Electron transport</keyword>
<proteinExistence type="predicted"/>
<evidence type="ECO:0000259" key="15">
    <source>
        <dbReference type="PROSITE" id="PS51007"/>
    </source>
</evidence>
<dbReference type="Gene3D" id="1.20.810.10">
    <property type="entry name" value="Cytochrome Bc1 Complex, Chain C"/>
    <property type="match status" value="1"/>
</dbReference>
<protein>
    <submittedName>
        <fullName evidence="16">C-type cytochrome</fullName>
    </submittedName>
</protein>
<keyword evidence="7 12" id="KW-1133">Transmembrane helix</keyword>
<feature type="transmembrane region" description="Helical" evidence="12">
    <location>
        <begin position="319"/>
        <end position="340"/>
    </location>
</feature>
<evidence type="ECO:0000256" key="1">
    <source>
        <dbReference type="ARBA" id="ARBA00004141"/>
    </source>
</evidence>
<dbReference type="GO" id="GO:0009055">
    <property type="term" value="F:electron transfer activity"/>
    <property type="evidence" value="ECO:0007669"/>
    <property type="project" value="InterPro"/>
</dbReference>
<dbReference type="InterPro" id="IPR036150">
    <property type="entry name" value="Cyt_b/b6_C_sf"/>
</dbReference>
<evidence type="ECO:0000256" key="11">
    <source>
        <dbReference type="SAM" id="MobiDB-lite"/>
    </source>
</evidence>
<keyword evidence="9 12" id="KW-0472">Membrane</keyword>
<dbReference type="Pfam" id="PF00033">
    <property type="entry name" value="Cytochrome_B"/>
    <property type="match status" value="1"/>
</dbReference>
<dbReference type="GO" id="GO:0022904">
    <property type="term" value="P:respiratory electron transport chain"/>
    <property type="evidence" value="ECO:0007669"/>
    <property type="project" value="InterPro"/>
</dbReference>
<evidence type="ECO:0000256" key="3">
    <source>
        <dbReference type="ARBA" id="ARBA00022617"/>
    </source>
</evidence>
<accession>A0A432MNG0</accession>
<feature type="transmembrane region" description="Helical" evidence="12">
    <location>
        <begin position="187"/>
        <end position="208"/>
    </location>
</feature>
<feature type="transmembrane region" description="Helical" evidence="12">
    <location>
        <begin position="229"/>
        <end position="251"/>
    </location>
</feature>
<dbReference type="InterPro" id="IPR005798">
    <property type="entry name" value="Cyt_b/b6_C"/>
</dbReference>
<dbReference type="AlphaFoldDB" id="A0A432MNG0"/>
<organism evidence="16 17">
    <name type="scientific">Tautonia sociabilis</name>
    <dbReference type="NCBI Taxonomy" id="2080755"/>
    <lineage>
        <taxon>Bacteria</taxon>
        <taxon>Pseudomonadati</taxon>
        <taxon>Planctomycetota</taxon>
        <taxon>Planctomycetia</taxon>
        <taxon>Isosphaerales</taxon>
        <taxon>Isosphaeraceae</taxon>
        <taxon>Tautonia</taxon>
    </lineage>
</organism>
<evidence type="ECO:0000259" key="13">
    <source>
        <dbReference type="PROSITE" id="PS51002"/>
    </source>
</evidence>
<evidence type="ECO:0000256" key="12">
    <source>
        <dbReference type="SAM" id="Phobius"/>
    </source>
</evidence>
<comment type="caution">
    <text evidence="16">The sequence shown here is derived from an EMBL/GenBank/DDBJ whole genome shotgun (WGS) entry which is preliminary data.</text>
</comment>
<dbReference type="Proteomes" id="UP000280296">
    <property type="component" value="Unassembled WGS sequence"/>
</dbReference>
<evidence type="ECO:0000256" key="8">
    <source>
        <dbReference type="ARBA" id="ARBA00023004"/>
    </source>
</evidence>
<dbReference type="InterPro" id="IPR016174">
    <property type="entry name" value="Di-haem_cyt_TM"/>
</dbReference>
<dbReference type="PROSITE" id="PS51002">
    <property type="entry name" value="CYTB_NTER"/>
    <property type="match status" value="1"/>
</dbReference>
<dbReference type="InterPro" id="IPR027387">
    <property type="entry name" value="Cytb/b6-like_sf"/>
</dbReference>
<reference evidence="16 17" key="1">
    <citation type="submission" date="2018-12" db="EMBL/GenBank/DDBJ databases">
        <authorList>
            <person name="Toschakov S.V."/>
        </authorList>
    </citation>
    <scope>NUCLEOTIDE SEQUENCE [LARGE SCALE GENOMIC DNA]</scope>
    <source>
        <strain evidence="16 17">GM2012</strain>
    </source>
</reference>
<dbReference type="Pfam" id="PF00032">
    <property type="entry name" value="Cytochrom_B_C"/>
    <property type="match status" value="1"/>
</dbReference>
<evidence type="ECO:0000313" key="17">
    <source>
        <dbReference type="Proteomes" id="UP000280296"/>
    </source>
</evidence>
<dbReference type="RefSeq" id="WP_126724203.1">
    <property type="nucleotide sequence ID" value="NZ_RYZH01000006.1"/>
</dbReference>
<dbReference type="GO" id="GO:0016020">
    <property type="term" value="C:membrane"/>
    <property type="evidence" value="ECO:0007669"/>
    <property type="project" value="UniProtKB-SubCell"/>
</dbReference>
<gene>
    <name evidence="16" type="ORF">TsocGM_04980</name>
</gene>
<sequence>MPKRSRFLEWVDARTGVPSSLDRTASEQLRGGAGLRYVFGSALAGAFLIQLITGLLLMASYVPSSSHAWGSVWYINNELDFGWLIRGLHHFGSSAVVILLALHLVQTIVLAAYRAPREFTWWLGLLMMFAVLGLALTGYLLPWDQKGYWATRVATNIAGTTPVIGPVVQRVLVGGVEYGNQTLTRMYALHVGLLPMLIVLGLIGHWTLARRHGLTGRDRPGRTDSYWPFQVFYNLLAITVVLGILLAIVWVNHGVTLEAPADPSGTDYPARPEWYFLPLYQLLNEFDSDTEIIGTMVIPGAIVTVLFLLPVLDRLLPRRLVHFGACALIFGVLGGAGALMTKAILADKNDAAFLLARLEADRQRDRANALADAAGLPPEGAGYLMARDPLSRGMALLEANCLSCHVYGGQGKVQSQVAQPTPEQLEASDPSRLGTLSGALPEQVLRMVAFALPDDIQAESASTDLGEHGETLYRVEGRNAQDERVVAETAEGDAHVVVSTFSNQSACDLKGFGTRDWLRGLLEDPSSPAYFGTVPQCSGMAEWKAGSELSAEQLDEVADFFAEHVIPYREGLSAASWELQFAEAEEPPPGYTHFMNECANCHLWGLGGADGTGVDSPNIYGWGSPTWIRRMIEEPGARDLYGYLAEHEQMPGFAGQLTDEDLDVIVRLLRGEFLPPVGVLEGPDEEEMPELIADQQDGD</sequence>
<dbReference type="OrthoDB" id="9804503at2"/>
<reference evidence="16 17" key="2">
    <citation type="submission" date="2019-01" db="EMBL/GenBank/DDBJ databases">
        <title>Tautonia sociabilis, a novel thermotolerant planctomycete of Isosphaeraceae family, isolated from a 4000 m deep subterranean habitat.</title>
        <authorList>
            <person name="Kovaleva O.L."/>
            <person name="Elcheninov A.G."/>
            <person name="Van Heerden E."/>
            <person name="Toshchakov S.V."/>
            <person name="Novikov A."/>
            <person name="Bonch-Osmolovskaya E.A."/>
            <person name="Kublanov I.V."/>
        </authorList>
    </citation>
    <scope>NUCLEOTIDE SEQUENCE [LARGE SCALE GENOMIC DNA]</scope>
    <source>
        <strain evidence="16 17">GM2012</strain>
    </source>
</reference>
<dbReference type="InterPro" id="IPR009056">
    <property type="entry name" value="Cyt_c-like_dom"/>
</dbReference>
<dbReference type="Pfam" id="PF00034">
    <property type="entry name" value="Cytochrom_C"/>
    <property type="match status" value="1"/>
</dbReference>
<dbReference type="EMBL" id="RYZH01000006">
    <property type="protein sequence ID" value="RUL88952.1"/>
    <property type="molecule type" value="Genomic_DNA"/>
</dbReference>
<evidence type="ECO:0000256" key="5">
    <source>
        <dbReference type="ARBA" id="ARBA00022723"/>
    </source>
</evidence>
<evidence type="ECO:0000259" key="14">
    <source>
        <dbReference type="PROSITE" id="PS51003"/>
    </source>
</evidence>
<feature type="transmembrane region" description="Helical" evidence="12">
    <location>
        <begin position="37"/>
        <end position="62"/>
    </location>
</feature>
<keyword evidence="5 10" id="KW-0479">Metal-binding</keyword>